<protein>
    <submittedName>
        <fullName evidence="1">Uncharacterized protein</fullName>
    </submittedName>
</protein>
<proteinExistence type="predicted"/>
<gene>
    <name evidence="1" type="ORF">IAC57_01630</name>
</gene>
<organism evidence="1 2">
    <name type="scientific">Candidatus Scatosoma pullistercoris</name>
    <dbReference type="NCBI Taxonomy" id="2840934"/>
    <lineage>
        <taxon>Bacteria</taxon>
        <taxon>Bacillati</taxon>
        <taxon>Bacillota</taxon>
        <taxon>Clostridia</taxon>
        <taxon>Candidatus Scatosoma</taxon>
    </lineage>
</organism>
<evidence type="ECO:0000313" key="2">
    <source>
        <dbReference type="Proteomes" id="UP000824081"/>
    </source>
</evidence>
<name>A0A9D1MEH8_9FIRM</name>
<sequence>MQFTCDEREAERLLRLAVLGAYVVANGGGVCEEVSDYEDVKEKLVREYLRAKGAGPALTELQAGLTAERALEKMRKYLDGYEEQSWQWKLAEKLAEAECPGNRTEERLKRQELYEWVLQEEGADAVSIDLSGWEKSGK</sequence>
<dbReference type="Proteomes" id="UP000824081">
    <property type="component" value="Unassembled WGS sequence"/>
</dbReference>
<dbReference type="EMBL" id="DVMZ01000048">
    <property type="protein sequence ID" value="HIU58779.1"/>
    <property type="molecule type" value="Genomic_DNA"/>
</dbReference>
<comment type="caution">
    <text evidence="1">The sequence shown here is derived from an EMBL/GenBank/DDBJ whole genome shotgun (WGS) entry which is preliminary data.</text>
</comment>
<dbReference type="AlphaFoldDB" id="A0A9D1MEH8"/>
<evidence type="ECO:0000313" key="1">
    <source>
        <dbReference type="EMBL" id="HIU58779.1"/>
    </source>
</evidence>
<accession>A0A9D1MEH8</accession>
<reference evidence="1" key="1">
    <citation type="submission" date="2020-10" db="EMBL/GenBank/DDBJ databases">
        <authorList>
            <person name="Gilroy R."/>
        </authorList>
    </citation>
    <scope>NUCLEOTIDE SEQUENCE</scope>
    <source>
        <strain evidence="1">11687</strain>
    </source>
</reference>
<reference evidence="1" key="2">
    <citation type="journal article" date="2021" name="PeerJ">
        <title>Extensive microbial diversity within the chicken gut microbiome revealed by metagenomics and culture.</title>
        <authorList>
            <person name="Gilroy R."/>
            <person name="Ravi A."/>
            <person name="Getino M."/>
            <person name="Pursley I."/>
            <person name="Horton D.L."/>
            <person name="Alikhan N.F."/>
            <person name="Baker D."/>
            <person name="Gharbi K."/>
            <person name="Hall N."/>
            <person name="Watson M."/>
            <person name="Adriaenssens E.M."/>
            <person name="Foster-Nyarko E."/>
            <person name="Jarju S."/>
            <person name="Secka A."/>
            <person name="Antonio M."/>
            <person name="Oren A."/>
            <person name="Chaudhuri R.R."/>
            <person name="La Ragione R."/>
            <person name="Hildebrand F."/>
            <person name="Pallen M.J."/>
        </authorList>
    </citation>
    <scope>NUCLEOTIDE SEQUENCE</scope>
    <source>
        <strain evidence="1">11687</strain>
    </source>
</reference>